<evidence type="ECO:0000256" key="5">
    <source>
        <dbReference type="SAM" id="MobiDB-lite"/>
    </source>
</evidence>
<dbReference type="PANTHER" id="PTHR43046">
    <property type="entry name" value="GDP-MANNOSE MANNOSYL HYDROLASE"/>
    <property type="match status" value="1"/>
</dbReference>
<protein>
    <submittedName>
        <fullName evidence="7">GDP-mannose mannosyl hydrolase</fullName>
        <ecNumber evidence="7">3.6.1.-</ecNumber>
    </submittedName>
</protein>
<keyword evidence="2" id="KW-0479">Metal-binding</keyword>
<dbReference type="Gene3D" id="3.90.79.10">
    <property type="entry name" value="Nucleoside Triphosphate Pyrophosphohydrolase"/>
    <property type="match status" value="1"/>
</dbReference>
<evidence type="ECO:0000256" key="4">
    <source>
        <dbReference type="ARBA" id="ARBA00022842"/>
    </source>
</evidence>
<dbReference type="GO" id="GO:0016787">
    <property type="term" value="F:hydrolase activity"/>
    <property type="evidence" value="ECO:0007669"/>
    <property type="project" value="UniProtKB-KW"/>
</dbReference>
<dbReference type="EMBL" id="CAJZAH010000002">
    <property type="protein sequence ID" value="CAG9174341.1"/>
    <property type="molecule type" value="Genomic_DNA"/>
</dbReference>
<dbReference type="CDD" id="cd03430">
    <property type="entry name" value="NUDIX_GDPMH_NudD"/>
    <property type="match status" value="1"/>
</dbReference>
<dbReference type="InterPro" id="IPR000086">
    <property type="entry name" value="NUDIX_hydrolase_dom"/>
</dbReference>
<sequence length="168" mass="18442">MTAMSAEPAARPAHPSPAHLPPETFRTVVASTPLVAIDLLVRDGDGRYLVGRRRNPPARGSWFVPGGRIRKDERLAQALQRLCEEELGGGTRVGAAVFRGAYEHFYDINFAGEEGASTHYVVLAYEMALEQATAALPEAQHGAYRWMAPAELLADPEVHANTRAYFER</sequence>
<feature type="region of interest" description="Disordered" evidence="5">
    <location>
        <begin position="1"/>
        <end position="22"/>
    </location>
</feature>
<evidence type="ECO:0000256" key="2">
    <source>
        <dbReference type="ARBA" id="ARBA00022723"/>
    </source>
</evidence>
<dbReference type="InterPro" id="IPR015797">
    <property type="entry name" value="NUDIX_hydrolase-like_dom_sf"/>
</dbReference>
<dbReference type="Proteomes" id="UP000721236">
    <property type="component" value="Unassembled WGS sequence"/>
</dbReference>
<keyword evidence="8" id="KW-1185">Reference proteome</keyword>
<evidence type="ECO:0000313" key="7">
    <source>
        <dbReference type="EMBL" id="CAG9174341.1"/>
    </source>
</evidence>
<comment type="caution">
    <text evidence="7">The sequence shown here is derived from an EMBL/GenBank/DDBJ whole genome shotgun (WGS) entry which is preliminary data.</text>
</comment>
<dbReference type="SUPFAM" id="SSF55811">
    <property type="entry name" value="Nudix"/>
    <property type="match status" value="1"/>
</dbReference>
<dbReference type="PIRSF" id="PIRSF037599">
    <property type="entry name" value="GDPMH"/>
    <property type="match status" value="1"/>
</dbReference>
<dbReference type="PANTHER" id="PTHR43046:SF12">
    <property type="entry name" value="GDP-MANNOSE MANNOSYL HYDROLASE"/>
    <property type="match status" value="1"/>
</dbReference>
<dbReference type="InterPro" id="IPR033715">
    <property type="entry name" value="GDPMH"/>
</dbReference>
<dbReference type="NCBIfam" id="NF011963">
    <property type="entry name" value="PRK15434.1"/>
    <property type="match status" value="1"/>
</dbReference>
<evidence type="ECO:0000313" key="8">
    <source>
        <dbReference type="Proteomes" id="UP000721236"/>
    </source>
</evidence>
<comment type="cofactor">
    <cofactor evidence="1">
        <name>Mg(2+)</name>
        <dbReference type="ChEBI" id="CHEBI:18420"/>
    </cofactor>
</comment>
<dbReference type="RefSeq" id="WP_377747188.1">
    <property type="nucleotide sequence ID" value="NZ_CAJZAH010000002.1"/>
</dbReference>
<accession>A0ABM8X368</accession>
<evidence type="ECO:0000256" key="3">
    <source>
        <dbReference type="ARBA" id="ARBA00022801"/>
    </source>
</evidence>
<dbReference type="Pfam" id="PF00293">
    <property type="entry name" value="NUDIX"/>
    <property type="match status" value="1"/>
</dbReference>
<reference evidence="7 8" key="1">
    <citation type="submission" date="2021-08" db="EMBL/GenBank/DDBJ databases">
        <authorList>
            <person name="Peeters C."/>
        </authorList>
    </citation>
    <scope>NUCLEOTIDE SEQUENCE [LARGE SCALE GENOMIC DNA]</scope>
    <source>
        <strain evidence="7 8">LMG 21510</strain>
    </source>
</reference>
<dbReference type="PROSITE" id="PS51462">
    <property type="entry name" value="NUDIX"/>
    <property type="match status" value="1"/>
</dbReference>
<evidence type="ECO:0000256" key="1">
    <source>
        <dbReference type="ARBA" id="ARBA00001946"/>
    </source>
</evidence>
<gene>
    <name evidence="7" type="primary">gmm</name>
    <name evidence="7" type="ORF">LMG21510_02527</name>
</gene>
<proteinExistence type="predicted"/>
<dbReference type="EC" id="3.6.1.-" evidence="7"/>
<feature type="domain" description="Nudix hydrolase" evidence="6">
    <location>
        <begin position="30"/>
        <end position="168"/>
    </location>
</feature>
<keyword evidence="3 7" id="KW-0378">Hydrolase</keyword>
<name>A0ABM8X368_9BURK</name>
<evidence type="ECO:0000259" key="6">
    <source>
        <dbReference type="PROSITE" id="PS51462"/>
    </source>
</evidence>
<feature type="compositionally biased region" description="Low complexity" evidence="5">
    <location>
        <begin position="1"/>
        <end position="13"/>
    </location>
</feature>
<organism evidence="7 8">
    <name type="scientific">Cupriavidus respiraculi</name>
    <dbReference type="NCBI Taxonomy" id="195930"/>
    <lineage>
        <taxon>Bacteria</taxon>
        <taxon>Pseudomonadati</taxon>
        <taxon>Pseudomonadota</taxon>
        <taxon>Betaproteobacteria</taxon>
        <taxon>Burkholderiales</taxon>
        <taxon>Burkholderiaceae</taxon>
        <taxon>Cupriavidus</taxon>
    </lineage>
</organism>
<keyword evidence="4" id="KW-0460">Magnesium</keyword>